<accession>A0ABU1AJZ6</accession>
<feature type="chain" id="PRO_5046470964" evidence="1">
    <location>
        <begin position="37"/>
        <end position="261"/>
    </location>
</feature>
<dbReference type="Proteomes" id="UP001243717">
    <property type="component" value="Unassembled WGS sequence"/>
</dbReference>
<protein>
    <submittedName>
        <fullName evidence="2">PEP-CTERM sorting domain-containing protein</fullName>
    </submittedName>
</protein>
<sequence>MKKTVTRCLSVYKRRSCMPMILLGFAGIAFTSVSHAAINIGVPNGDFSQAGNVDSKAPVAGVLLSYDDPFGSGPWSVDSNGILGLLLAPSVDIDQTNATVSGLSSGLNLGDLLNSSASIYQNDIGTDFIDGWTYTLTADVSVVGIASVDLLSDSGIGIALKTGGTTQYATDVAGAILNVGILSGETVSISYTYTYSGAADNAIGVDLYVGQGDGLASLDALGAVSFDNVTLTAVPEPGTSALLLGLLGLTFAGIRRARSAR</sequence>
<feature type="signal peptide" evidence="1">
    <location>
        <begin position="1"/>
        <end position="36"/>
    </location>
</feature>
<reference evidence="2 3" key="1">
    <citation type="submission" date="2023-04" db="EMBL/GenBank/DDBJ databases">
        <title>A novel bacteria isolated from coastal sediment.</title>
        <authorList>
            <person name="Liu X.-J."/>
            <person name="Du Z.-J."/>
        </authorList>
    </citation>
    <scope>NUCLEOTIDE SEQUENCE [LARGE SCALE GENOMIC DNA]</scope>
    <source>
        <strain evidence="2 3">SDUM461004</strain>
    </source>
</reference>
<evidence type="ECO:0000256" key="1">
    <source>
        <dbReference type="SAM" id="SignalP"/>
    </source>
</evidence>
<keyword evidence="1" id="KW-0732">Signal</keyword>
<evidence type="ECO:0000313" key="3">
    <source>
        <dbReference type="Proteomes" id="UP001243717"/>
    </source>
</evidence>
<dbReference type="NCBIfam" id="TIGR02595">
    <property type="entry name" value="PEP_CTERM"/>
    <property type="match status" value="1"/>
</dbReference>
<name>A0ABU1AJZ6_9BACT</name>
<dbReference type="InterPro" id="IPR013424">
    <property type="entry name" value="Ice-binding_C"/>
</dbReference>
<dbReference type="EMBL" id="JARXIC010000007">
    <property type="protein sequence ID" value="MDQ8193928.1"/>
    <property type="molecule type" value="Genomic_DNA"/>
</dbReference>
<evidence type="ECO:0000313" key="2">
    <source>
        <dbReference type="EMBL" id="MDQ8193928.1"/>
    </source>
</evidence>
<proteinExistence type="predicted"/>
<keyword evidence="3" id="KW-1185">Reference proteome</keyword>
<organism evidence="2 3">
    <name type="scientific">Thalassobacterium sedimentorum</name>
    <dbReference type="NCBI Taxonomy" id="3041258"/>
    <lineage>
        <taxon>Bacteria</taxon>
        <taxon>Pseudomonadati</taxon>
        <taxon>Verrucomicrobiota</taxon>
        <taxon>Opitutia</taxon>
        <taxon>Puniceicoccales</taxon>
        <taxon>Coraliomargaritaceae</taxon>
        <taxon>Thalassobacterium</taxon>
    </lineage>
</organism>
<gene>
    <name evidence="2" type="ORF">QEH59_05800</name>
</gene>
<comment type="caution">
    <text evidence="2">The sequence shown here is derived from an EMBL/GenBank/DDBJ whole genome shotgun (WGS) entry which is preliminary data.</text>
</comment>
<dbReference type="RefSeq" id="WP_308984414.1">
    <property type="nucleotide sequence ID" value="NZ_JARXIC010000007.1"/>
</dbReference>